<gene>
    <name evidence="1" type="ORF">CPZ25_018820</name>
</gene>
<protein>
    <recommendedName>
        <fullName evidence="3">Alcohol acetyltransferase</fullName>
    </recommendedName>
</protein>
<dbReference type="Proteomes" id="UP000218387">
    <property type="component" value="Chromosome"/>
</dbReference>
<evidence type="ECO:0000313" key="1">
    <source>
        <dbReference type="EMBL" id="QCT73279.1"/>
    </source>
</evidence>
<proteinExistence type="predicted"/>
<name>A0A4P9CC80_EUBML</name>
<sequence length="443" mass="51542">MADRQPRKGWYKLDNAGTLYSSIASSRVSTVFRMTLGLTEEVDPEALQKALDNVMVRFPYFNVTLRRGFFWYYYDHSENRPLVEKESHYPCKTIRQRKGVFPFRILYYGRYIHLEMSHSICDGYGGLAFLKPLVLEYFKVKDGIVCKNLGDIIDINSPVDPEEYEDAFKKYYERKVPPPQKGEKAYHFPFGLLDKGQYLLLTGIVPVKEVLAQSRAHKCTLTQFVTALYFESIQEYILGLEKKKRARSGHTKANIAINVPVDLRAFFPSKTLRNFFISLNPAIDMQLGVYSLEEIIDQIKGYMGLYINRKNINRYVSRNVRNEELMVLRVIPLWVKRVIMPIVYKRYGERSYTSSVSNLGSIWMPEEVRDRITGFEIFPPPSAGNQLKIVMASYGDKLYISFGKTTGEKDIERIFFRKLQKLGIPVRIEGNQINYYEVEREDA</sequence>
<evidence type="ECO:0000313" key="2">
    <source>
        <dbReference type="Proteomes" id="UP000218387"/>
    </source>
</evidence>
<dbReference type="EMBL" id="CP029487">
    <property type="protein sequence ID" value="QCT73279.1"/>
    <property type="molecule type" value="Genomic_DNA"/>
</dbReference>
<accession>A0A4P9CC80</accession>
<dbReference type="AlphaFoldDB" id="A0A4P9CC80"/>
<dbReference type="RefSeq" id="WP_096918940.1">
    <property type="nucleotide sequence ID" value="NZ_CP029487.1"/>
</dbReference>
<reference evidence="1 2" key="1">
    <citation type="submission" date="2018-05" db="EMBL/GenBank/DDBJ databases">
        <title>Genome comparison of Eubacterium sp.</title>
        <authorList>
            <person name="Feng Y."/>
            <person name="Sanchez-Andrea I."/>
            <person name="Stams A.J.M."/>
            <person name="De Vos W.M."/>
        </authorList>
    </citation>
    <scope>NUCLEOTIDE SEQUENCE [LARGE SCALE GENOMIC DNA]</scope>
    <source>
        <strain evidence="1 2">YI</strain>
    </source>
</reference>
<organism evidence="1 2">
    <name type="scientific">Eubacterium maltosivorans</name>
    <dbReference type="NCBI Taxonomy" id="2041044"/>
    <lineage>
        <taxon>Bacteria</taxon>
        <taxon>Bacillati</taxon>
        <taxon>Bacillota</taxon>
        <taxon>Clostridia</taxon>
        <taxon>Eubacteriales</taxon>
        <taxon>Eubacteriaceae</taxon>
        <taxon>Eubacterium</taxon>
    </lineage>
</organism>
<evidence type="ECO:0008006" key="3">
    <source>
        <dbReference type="Google" id="ProtNLM"/>
    </source>
</evidence>
<keyword evidence="2" id="KW-1185">Reference proteome</keyword>
<dbReference type="KEGG" id="emt:CPZ25_018820"/>